<comment type="similarity">
    <text evidence="1 4">Belongs to the eIF-2B alpha/beta/delta subunits family.</text>
</comment>
<sequence length="302" mass="32192">MVEPVKEMIRDIAADKKSGASELAVKALDVLKGVARSAAAADTEGLIREIRETAGALEQSRPSMAALRNCMRRVIGLADSQISKYGNLHDSRLGGFNPSDGSADEVAVLRRIYDEAISRTESEIISNKKRSVAKAADFIEDGAVIVTCSYSSTLNEVFREAAGQGKKLTLLALESQSGEISYGNCTLEKLEDCSLNSRIVADDAVEEALSGADYVMLGADTVYADGSVLNGYPSRGLALAATRQNRPVYIICDSSKLSPDSGISEPEKGFEIIPANAVAALITETGLITCNGITDYLKRFLL</sequence>
<name>A0A1D3TN99_9FIRM</name>
<dbReference type="InterPro" id="IPR042529">
    <property type="entry name" value="IF_2B-like_C"/>
</dbReference>
<dbReference type="EMBL" id="FMKA01000001">
    <property type="protein sequence ID" value="SCP94748.1"/>
    <property type="molecule type" value="Genomic_DNA"/>
</dbReference>
<dbReference type="Gene3D" id="3.40.50.10470">
    <property type="entry name" value="Translation initiation factor eif-2b, domain 2"/>
    <property type="match status" value="1"/>
</dbReference>
<accession>A0A1D3TN99</accession>
<keyword evidence="2 5" id="KW-0396">Initiation factor</keyword>
<dbReference type="AlphaFoldDB" id="A0A1D3TN99"/>
<dbReference type="GO" id="GO:0003743">
    <property type="term" value="F:translation initiation factor activity"/>
    <property type="evidence" value="ECO:0007669"/>
    <property type="project" value="UniProtKB-KW"/>
</dbReference>
<dbReference type="OrthoDB" id="2083074at2"/>
<dbReference type="InterPro" id="IPR000649">
    <property type="entry name" value="IF-2B-related"/>
</dbReference>
<evidence type="ECO:0000256" key="4">
    <source>
        <dbReference type="RuleBase" id="RU003814"/>
    </source>
</evidence>
<dbReference type="InterPro" id="IPR037171">
    <property type="entry name" value="NagB/RpiA_transferase-like"/>
</dbReference>
<organism evidence="5 6">
    <name type="scientific">Anaerobium acetethylicum</name>
    <dbReference type="NCBI Taxonomy" id="1619234"/>
    <lineage>
        <taxon>Bacteria</taxon>
        <taxon>Bacillati</taxon>
        <taxon>Bacillota</taxon>
        <taxon>Clostridia</taxon>
        <taxon>Lachnospirales</taxon>
        <taxon>Lachnospiraceae</taxon>
        <taxon>Anaerobium</taxon>
    </lineage>
</organism>
<dbReference type="PANTHER" id="PTHR45860">
    <property type="entry name" value="TRANSLATION INITIATION FACTOR EIF-2B SUBUNIT ALPHA"/>
    <property type="match status" value="1"/>
</dbReference>
<dbReference type="Proteomes" id="UP000199315">
    <property type="component" value="Unassembled WGS sequence"/>
</dbReference>
<evidence type="ECO:0000313" key="6">
    <source>
        <dbReference type="Proteomes" id="UP000199315"/>
    </source>
</evidence>
<keyword evidence="3" id="KW-0648">Protein biosynthesis</keyword>
<dbReference type="Gene3D" id="1.20.120.420">
    <property type="entry name" value="translation initiation factor eif-2b, domain 1"/>
    <property type="match status" value="1"/>
</dbReference>
<evidence type="ECO:0000313" key="5">
    <source>
        <dbReference type="EMBL" id="SCP94748.1"/>
    </source>
</evidence>
<dbReference type="Pfam" id="PF01008">
    <property type="entry name" value="IF-2B"/>
    <property type="match status" value="1"/>
</dbReference>
<dbReference type="InterPro" id="IPR027363">
    <property type="entry name" value="M1Pi_N"/>
</dbReference>
<dbReference type="STRING" id="1619234.SAMN05421730_100121"/>
<reference evidence="5 6" key="1">
    <citation type="submission" date="2016-09" db="EMBL/GenBank/DDBJ databases">
        <authorList>
            <person name="Capua I."/>
            <person name="De Benedictis P."/>
            <person name="Joannis T."/>
            <person name="Lombin L.H."/>
            <person name="Cattoli G."/>
        </authorList>
    </citation>
    <scope>NUCLEOTIDE SEQUENCE [LARGE SCALE GENOMIC DNA]</scope>
    <source>
        <strain evidence="5 6">GluBS11</strain>
    </source>
</reference>
<dbReference type="InterPro" id="IPR051501">
    <property type="entry name" value="eIF2B_alpha/beta/delta"/>
</dbReference>
<dbReference type="SUPFAM" id="SSF100950">
    <property type="entry name" value="NagB/RpiA/CoA transferase-like"/>
    <property type="match status" value="1"/>
</dbReference>
<keyword evidence="6" id="KW-1185">Reference proteome</keyword>
<evidence type="ECO:0000256" key="2">
    <source>
        <dbReference type="ARBA" id="ARBA00022540"/>
    </source>
</evidence>
<gene>
    <name evidence="5" type="ORF">SAMN05421730_100121</name>
</gene>
<proteinExistence type="inferred from homology"/>
<protein>
    <submittedName>
        <fullName evidence="5">Translation initiation factor eIF-2B subunit delta</fullName>
    </submittedName>
</protein>
<evidence type="ECO:0000256" key="1">
    <source>
        <dbReference type="ARBA" id="ARBA00007251"/>
    </source>
</evidence>
<dbReference type="PANTHER" id="PTHR45860:SF1">
    <property type="entry name" value="TRANSLATION INITIATION FACTOR EIF-2B SUBUNIT ALPHA"/>
    <property type="match status" value="1"/>
</dbReference>
<evidence type="ECO:0000256" key="3">
    <source>
        <dbReference type="ARBA" id="ARBA00022917"/>
    </source>
</evidence>